<protein>
    <submittedName>
        <fullName evidence="1">DUF429 domain-containing protein</fullName>
    </submittedName>
</protein>
<keyword evidence="2" id="KW-1185">Reference proteome</keyword>
<proteinExistence type="predicted"/>
<evidence type="ECO:0000313" key="2">
    <source>
        <dbReference type="Proteomes" id="UP001630303"/>
    </source>
</evidence>
<evidence type="ECO:0000313" key="1">
    <source>
        <dbReference type="EMBL" id="MFM2720723.1"/>
    </source>
</evidence>
<accession>A0ABW9GG70</accession>
<name>A0ABW9GG70_9MICO</name>
<organism evidence="1 2">
    <name type="scientific">Microbacterium mcarthurae</name>
    <dbReference type="NCBI Taxonomy" id="3035918"/>
    <lineage>
        <taxon>Bacteria</taxon>
        <taxon>Bacillati</taxon>
        <taxon>Actinomycetota</taxon>
        <taxon>Actinomycetes</taxon>
        <taxon>Micrococcales</taxon>
        <taxon>Microbacteriaceae</taxon>
        <taxon>Microbacterium</taxon>
    </lineage>
</organism>
<dbReference type="Proteomes" id="UP001630303">
    <property type="component" value="Unassembled WGS sequence"/>
</dbReference>
<dbReference type="EMBL" id="JAROCE010000002">
    <property type="protein sequence ID" value="MFM2720723.1"/>
    <property type="molecule type" value="Genomic_DNA"/>
</dbReference>
<sequence>MRTIGVDLAAGVPGTALAEIHWGAGTARLARLEVGVEDAAIVASVGDDGWLGLDCPLGWPDAFVDFVQAHHSGSEPALGAVDGGADWRRGLVYRRTDVAVRERIGRWPLSVSTDRLGVTALRGAGLLRRLADAGFPVDRAGQGRLFEVYPGGALRIWGFDTTRYRVDATRRAMLLETLGERAPWFHVGPFASLATTSADAFDALIAALATRAAAVGLFLRPGPEDLDVARREGWVVLPEGELEGLIGAGSSPGAREHFAAVVEDEGGAP</sequence>
<dbReference type="Pfam" id="PF04250">
    <property type="entry name" value="DUF429"/>
    <property type="match status" value="1"/>
</dbReference>
<dbReference type="RefSeq" id="WP_408905548.1">
    <property type="nucleotide sequence ID" value="NZ_JAROCE010000002.1"/>
</dbReference>
<comment type="caution">
    <text evidence="1">The sequence shown here is derived from an EMBL/GenBank/DDBJ whole genome shotgun (WGS) entry which is preliminary data.</text>
</comment>
<dbReference type="InterPro" id="IPR007362">
    <property type="entry name" value="DUF429"/>
</dbReference>
<gene>
    <name evidence="1" type="ORF">P5G46_09430</name>
</gene>
<reference evidence="1 2" key="1">
    <citation type="submission" date="2023-03" db="EMBL/GenBank/DDBJ databases">
        <title>MT1 and MT2 Draft Genomes of Novel Species.</title>
        <authorList>
            <person name="Venkateswaran K."/>
        </authorList>
    </citation>
    <scope>NUCLEOTIDE SEQUENCE [LARGE SCALE GENOMIC DNA]</scope>
    <source>
        <strain evidence="1 2">IF8SW-P5</strain>
    </source>
</reference>